<feature type="region of interest" description="Disordered" evidence="1">
    <location>
        <begin position="34"/>
        <end position="53"/>
    </location>
</feature>
<protein>
    <recommendedName>
        <fullName evidence="4">DUF192 domain-containing protein</fullName>
    </recommendedName>
</protein>
<dbReference type="PANTHER" id="PTHR37953">
    <property type="entry name" value="UPF0127 PROTEIN MJ1496"/>
    <property type="match status" value="1"/>
</dbReference>
<dbReference type="RefSeq" id="WP_184169915.1">
    <property type="nucleotide sequence ID" value="NZ_JACHGF010000001.1"/>
</dbReference>
<dbReference type="EMBL" id="JACHGF010000001">
    <property type="protein sequence ID" value="MBB5282202.1"/>
    <property type="molecule type" value="Genomic_DNA"/>
</dbReference>
<dbReference type="Proteomes" id="UP000557307">
    <property type="component" value="Unassembled WGS sequence"/>
</dbReference>
<organism evidence="2 3">
    <name type="scientific">Rhabdobacter roseus</name>
    <dbReference type="NCBI Taxonomy" id="1655419"/>
    <lineage>
        <taxon>Bacteria</taxon>
        <taxon>Pseudomonadati</taxon>
        <taxon>Bacteroidota</taxon>
        <taxon>Cytophagia</taxon>
        <taxon>Cytophagales</taxon>
        <taxon>Cytophagaceae</taxon>
        <taxon>Rhabdobacter</taxon>
    </lineage>
</organism>
<dbReference type="Pfam" id="PF02643">
    <property type="entry name" value="DUF192"/>
    <property type="match status" value="1"/>
</dbReference>
<name>A0A840TKW5_9BACT</name>
<reference evidence="2 3" key="1">
    <citation type="submission" date="2020-08" db="EMBL/GenBank/DDBJ databases">
        <title>Genomic Encyclopedia of Type Strains, Phase IV (KMG-IV): sequencing the most valuable type-strain genomes for metagenomic binning, comparative biology and taxonomic classification.</title>
        <authorList>
            <person name="Goeker M."/>
        </authorList>
    </citation>
    <scope>NUCLEOTIDE SEQUENCE [LARGE SCALE GENOMIC DNA]</scope>
    <source>
        <strain evidence="2 3">DSM 105074</strain>
    </source>
</reference>
<accession>A0A840TKW5</accession>
<dbReference type="AlphaFoldDB" id="A0A840TKW5"/>
<dbReference type="InterPro" id="IPR038695">
    <property type="entry name" value="Saro_0823-like_sf"/>
</dbReference>
<dbReference type="InterPro" id="IPR003795">
    <property type="entry name" value="DUF192"/>
</dbReference>
<sequence length="178" mass="19483">MRNRTTSIARILLGILVLAGLAYVAYPLLTDRPKSRPEPAVSTGTSGAESSSTPVFTKEGEVTFVSAGKKILTIDVEIAENEAERAKGLMYRPYLPDSVGMLFVFERADPHSFWMKNTAMPLDIIYVGADKKIISIQKNTTPYSEQSLPSFGDAQYVVEVNAGFTDRQGIKVGDSILF</sequence>
<evidence type="ECO:0008006" key="4">
    <source>
        <dbReference type="Google" id="ProtNLM"/>
    </source>
</evidence>
<evidence type="ECO:0000313" key="3">
    <source>
        <dbReference type="Proteomes" id="UP000557307"/>
    </source>
</evidence>
<proteinExistence type="predicted"/>
<evidence type="ECO:0000256" key="1">
    <source>
        <dbReference type="SAM" id="MobiDB-lite"/>
    </source>
</evidence>
<dbReference type="Gene3D" id="2.60.120.1140">
    <property type="entry name" value="Protein of unknown function DUF192"/>
    <property type="match status" value="1"/>
</dbReference>
<dbReference type="PANTHER" id="PTHR37953:SF1">
    <property type="entry name" value="UPF0127 PROTEIN MJ1496"/>
    <property type="match status" value="1"/>
</dbReference>
<evidence type="ECO:0000313" key="2">
    <source>
        <dbReference type="EMBL" id="MBB5282202.1"/>
    </source>
</evidence>
<gene>
    <name evidence="2" type="ORF">HNQ92_000323</name>
</gene>
<comment type="caution">
    <text evidence="2">The sequence shown here is derived from an EMBL/GenBank/DDBJ whole genome shotgun (WGS) entry which is preliminary data.</text>
</comment>
<feature type="compositionally biased region" description="Low complexity" evidence="1">
    <location>
        <begin position="42"/>
        <end position="53"/>
    </location>
</feature>
<keyword evidence="3" id="KW-1185">Reference proteome</keyword>